<dbReference type="Ensembl" id="ENSPKIT00000019801.1">
    <property type="protein sequence ID" value="ENSPKIP00000038806.1"/>
    <property type="gene ID" value="ENSPKIG00000016443.1"/>
</dbReference>
<evidence type="ECO:0000256" key="1">
    <source>
        <dbReference type="ARBA" id="ARBA00004370"/>
    </source>
</evidence>
<keyword evidence="3" id="KW-0812">Transmembrane</keyword>
<comment type="subcellular location">
    <subcellularLocation>
        <location evidence="1">Membrane</location>
    </subcellularLocation>
</comment>
<dbReference type="InterPro" id="IPR051423">
    <property type="entry name" value="CD225/Dispanin"/>
</dbReference>
<comment type="similarity">
    <text evidence="2">Belongs to the CD225/Dispanin family.</text>
</comment>
<dbReference type="AlphaFoldDB" id="A0A3B3T928"/>
<organism evidence="6 7">
    <name type="scientific">Paramormyrops kingsleyae</name>
    <dbReference type="NCBI Taxonomy" id="1676925"/>
    <lineage>
        <taxon>Eukaryota</taxon>
        <taxon>Metazoa</taxon>
        <taxon>Chordata</taxon>
        <taxon>Craniata</taxon>
        <taxon>Vertebrata</taxon>
        <taxon>Euteleostomi</taxon>
        <taxon>Actinopterygii</taxon>
        <taxon>Neopterygii</taxon>
        <taxon>Teleostei</taxon>
        <taxon>Osteoglossocephala</taxon>
        <taxon>Osteoglossomorpha</taxon>
        <taxon>Osteoglossiformes</taxon>
        <taxon>Mormyridae</taxon>
        <taxon>Paramormyrops</taxon>
    </lineage>
</organism>
<sequence length="111" mass="12353">MSRPISLEVVQPSSKGSWNGSLNHSLVDEECQVPPLRSYLLFTIFTCFCPAYPVNIVALVFSAMSRNSYQNGDYEDSRRLGRKALHVGIASVILGITIIIIFCAVQFTKVR</sequence>
<accession>A0A3B3T928</accession>
<protein>
    <submittedName>
        <fullName evidence="6">Transmembrane protein 233</fullName>
    </submittedName>
</protein>
<evidence type="ECO:0000313" key="6">
    <source>
        <dbReference type="Ensembl" id="ENSPKIP00000038806.1"/>
    </source>
</evidence>
<evidence type="ECO:0000313" key="7">
    <source>
        <dbReference type="Proteomes" id="UP000261540"/>
    </source>
</evidence>
<evidence type="ECO:0000256" key="4">
    <source>
        <dbReference type="ARBA" id="ARBA00022989"/>
    </source>
</evidence>
<keyword evidence="5" id="KW-0472">Membrane</keyword>
<reference evidence="6" key="2">
    <citation type="submission" date="2025-09" db="UniProtKB">
        <authorList>
            <consortium name="Ensembl"/>
        </authorList>
    </citation>
    <scope>IDENTIFICATION</scope>
</reference>
<dbReference type="Pfam" id="PF04505">
    <property type="entry name" value="CD225"/>
    <property type="match status" value="1"/>
</dbReference>
<dbReference type="PANTHER" id="PTHR14948">
    <property type="entry name" value="NG5"/>
    <property type="match status" value="1"/>
</dbReference>
<dbReference type="InterPro" id="IPR007593">
    <property type="entry name" value="CD225/Dispanin_fam"/>
</dbReference>
<proteinExistence type="inferred from homology"/>
<keyword evidence="7" id="KW-1185">Reference proteome</keyword>
<dbReference type="Proteomes" id="UP000261540">
    <property type="component" value="Unplaced"/>
</dbReference>
<evidence type="ECO:0000256" key="5">
    <source>
        <dbReference type="ARBA" id="ARBA00023136"/>
    </source>
</evidence>
<evidence type="ECO:0000256" key="3">
    <source>
        <dbReference type="ARBA" id="ARBA00022692"/>
    </source>
</evidence>
<keyword evidence="4" id="KW-1133">Transmembrane helix</keyword>
<evidence type="ECO:0000256" key="2">
    <source>
        <dbReference type="ARBA" id="ARBA00006843"/>
    </source>
</evidence>
<reference evidence="6" key="1">
    <citation type="submission" date="2025-08" db="UniProtKB">
        <authorList>
            <consortium name="Ensembl"/>
        </authorList>
    </citation>
    <scope>IDENTIFICATION</scope>
</reference>
<dbReference type="GO" id="GO:0016020">
    <property type="term" value="C:membrane"/>
    <property type="evidence" value="ECO:0007669"/>
    <property type="project" value="UniProtKB-SubCell"/>
</dbReference>
<dbReference type="GeneTree" id="ENSGT00940000162372"/>
<name>A0A3B3T928_9TELE</name>
<dbReference type="PANTHER" id="PTHR14948:SF19">
    <property type="entry name" value="TRANSMEMBRANE PROTEIN 233"/>
    <property type="match status" value="1"/>
</dbReference>